<evidence type="ECO:0000313" key="1">
    <source>
        <dbReference type="EMBL" id="GGX19521.1"/>
    </source>
</evidence>
<dbReference type="InterPro" id="IPR011004">
    <property type="entry name" value="Trimer_LpxA-like_sf"/>
</dbReference>
<dbReference type="InterPro" id="IPR051159">
    <property type="entry name" value="Hexapeptide_acetyltransf"/>
</dbReference>
<reference evidence="1 2" key="1">
    <citation type="journal article" date="2014" name="Int. J. Syst. Evol. Microbiol.">
        <title>Complete genome sequence of Corynebacterium casei LMG S-19264T (=DSM 44701T), isolated from a smear-ripened cheese.</title>
        <authorList>
            <consortium name="US DOE Joint Genome Institute (JGI-PGF)"/>
            <person name="Walter F."/>
            <person name="Albersmeier A."/>
            <person name="Kalinowski J."/>
            <person name="Ruckert C."/>
        </authorList>
    </citation>
    <scope>NUCLEOTIDE SEQUENCE [LARGE SCALE GENOMIC DNA]</scope>
    <source>
        <strain evidence="1 2">KCTC 12285</strain>
    </source>
</reference>
<dbReference type="Pfam" id="PF00132">
    <property type="entry name" value="Hexapep"/>
    <property type="match status" value="1"/>
</dbReference>
<dbReference type="SUPFAM" id="SSF51161">
    <property type="entry name" value="Trimeric LpxA-like enzymes"/>
    <property type="match status" value="1"/>
</dbReference>
<comment type="caution">
    <text evidence="1">The sequence shown here is derived from an EMBL/GenBank/DDBJ whole genome shotgun (WGS) entry which is preliminary data.</text>
</comment>
<accession>A0A918JWF5</accession>
<proteinExistence type="predicted"/>
<evidence type="ECO:0000313" key="2">
    <source>
        <dbReference type="Proteomes" id="UP000601108"/>
    </source>
</evidence>
<evidence type="ECO:0008006" key="3">
    <source>
        <dbReference type="Google" id="ProtNLM"/>
    </source>
</evidence>
<dbReference type="Proteomes" id="UP000601108">
    <property type="component" value="Unassembled WGS sequence"/>
</dbReference>
<name>A0A918JWF5_9FLAO</name>
<dbReference type="AlphaFoldDB" id="A0A918JWF5"/>
<organism evidence="1 2">
    <name type="scientific">Aquimarina muelleri</name>
    <dbReference type="NCBI Taxonomy" id="279356"/>
    <lineage>
        <taxon>Bacteria</taxon>
        <taxon>Pseudomonadati</taxon>
        <taxon>Bacteroidota</taxon>
        <taxon>Flavobacteriia</taxon>
        <taxon>Flavobacteriales</taxon>
        <taxon>Flavobacteriaceae</taxon>
        <taxon>Aquimarina</taxon>
    </lineage>
</organism>
<dbReference type="InterPro" id="IPR001451">
    <property type="entry name" value="Hexapep"/>
</dbReference>
<dbReference type="PANTHER" id="PTHR23416">
    <property type="entry name" value="SIALIC ACID SYNTHASE-RELATED"/>
    <property type="match status" value="1"/>
</dbReference>
<protein>
    <recommendedName>
        <fullName evidence="3">Acyltransferase</fullName>
    </recommendedName>
</protein>
<keyword evidence="2" id="KW-1185">Reference proteome</keyword>
<sequence>MKVIKEILWMIFKIIPFTRCFYETRNTQTPITLKFWFFQKFLGFNRKAYWPVHFTSIIGNYKNIYAGIDTAPGYSPGCYIQGGGKVYVGDYTQIAPNVGIISANHNLHDTRKHVAGEVHIGKYCWIGMNVVILPNVRIGDFTIVAAGAVVTKPFPEGYCVLAGNPAKVIKSLDREKCVPFYNDYEYNGYVKKKNFKVFRKKKLNI</sequence>
<gene>
    <name evidence="1" type="ORF">GCM10007384_21030</name>
</gene>
<dbReference type="EMBL" id="BMWS01000013">
    <property type="protein sequence ID" value="GGX19521.1"/>
    <property type="molecule type" value="Genomic_DNA"/>
</dbReference>
<dbReference type="RefSeq" id="WP_051316883.1">
    <property type="nucleotide sequence ID" value="NZ_BMWS01000013.1"/>
</dbReference>
<dbReference type="Gene3D" id="2.160.10.10">
    <property type="entry name" value="Hexapeptide repeat proteins"/>
    <property type="match status" value="1"/>
</dbReference>
<dbReference type="CDD" id="cd04647">
    <property type="entry name" value="LbH_MAT_like"/>
    <property type="match status" value="1"/>
</dbReference>